<dbReference type="GO" id="GO:0016788">
    <property type="term" value="F:hydrolase activity, acting on ester bonds"/>
    <property type="evidence" value="ECO:0007669"/>
    <property type="project" value="UniProtKB-ARBA"/>
</dbReference>
<evidence type="ECO:0000259" key="1">
    <source>
        <dbReference type="Pfam" id="PF08885"/>
    </source>
</evidence>
<dbReference type="InterPro" id="IPR036514">
    <property type="entry name" value="SGNH_hydro_sf"/>
</dbReference>
<evidence type="ECO:0000313" key="3">
    <source>
        <dbReference type="Proteomes" id="UP000004478"/>
    </source>
</evidence>
<evidence type="ECO:0000313" key="2">
    <source>
        <dbReference type="EMBL" id="EKB47486.1"/>
    </source>
</evidence>
<dbReference type="PATRIC" id="fig|1225176.3.peg.4176"/>
<accession>K1KY96</accession>
<comment type="caution">
    <text evidence="2">The sequence shown here is derived from an EMBL/GenBank/DDBJ whole genome shotgun (WGS) entry which is preliminary data.</text>
</comment>
<proteinExistence type="predicted"/>
<sequence length="328" mass="38258">MHWTLTFDIPEGNPKIHHGSPILSIGSCFSTVIGEKLTERKFTVLNNPFGTLFNPVSMIQVMEDALLEMPINTDMMLVRDGLYLHFGMHSDVAAYSQESLSRLIRKKQQMTKKILETASHILVTFGTSWVYEFGYQGQIVANCHKQPTGLFEKRLLEVEEIVKNFNAFLKILRQFNSKVQVILTVSPVRHTKDGIPENHLSKAILAVASQKIATSNATVHYFPSYEIMMDELRDYRYYKEDLIHPSSVAEDYIWERFKKTWIEPKAFPLIQELEGIKRDLSHRPFNPDSPAHQKFLDNLQRKIERYSKDFDFSKEIDLLRKHQNNRRR</sequence>
<name>K1KY96_CECL9</name>
<dbReference type="OrthoDB" id="9807687at2"/>
<keyword evidence="3" id="KW-1185">Reference proteome</keyword>
<dbReference type="SUPFAM" id="SSF52266">
    <property type="entry name" value="SGNH hydrolase"/>
    <property type="match status" value="1"/>
</dbReference>
<dbReference type="Gene3D" id="3.40.50.1110">
    <property type="entry name" value="SGNH hydrolase"/>
    <property type="match status" value="1"/>
</dbReference>
<gene>
    <name evidence="2" type="ORF">B879_03913</name>
</gene>
<protein>
    <submittedName>
        <fullName evidence="2">GSCFA family protein</fullName>
    </submittedName>
</protein>
<feature type="domain" description="GSCFA" evidence="1">
    <location>
        <begin position="22"/>
        <end position="257"/>
    </location>
</feature>
<dbReference type="InterPro" id="IPR014982">
    <property type="entry name" value="GSCFA"/>
</dbReference>
<dbReference type="Pfam" id="PF08885">
    <property type="entry name" value="GSCFA"/>
    <property type="match status" value="1"/>
</dbReference>
<dbReference type="Proteomes" id="UP000004478">
    <property type="component" value="Unassembled WGS sequence"/>
</dbReference>
<dbReference type="RefSeq" id="WP_009186933.1">
    <property type="nucleotide sequence ID" value="NZ_AMGM01000123.1"/>
</dbReference>
<reference evidence="2 3" key="1">
    <citation type="journal article" date="2012" name="J. Bacteriol.">
        <title>Draft Genome Sequence of Cecembia lonarensis Strain LW9T, Isolated from Lonar Lake, a Haloalkaline Lake in India.</title>
        <authorList>
            <person name="Shivaji S."/>
            <person name="Ara S."/>
            <person name="Singh A."/>
            <person name="Pinnaka A.K."/>
        </authorList>
    </citation>
    <scope>NUCLEOTIDE SEQUENCE [LARGE SCALE GENOMIC DNA]</scope>
    <source>
        <strain evidence="2 3">LW9</strain>
    </source>
</reference>
<dbReference type="EMBL" id="AMGM01000123">
    <property type="protein sequence ID" value="EKB47486.1"/>
    <property type="molecule type" value="Genomic_DNA"/>
</dbReference>
<organism evidence="2 3">
    <name type="scientific">Cecembia lonarensis (strain CCUG 58316 / KCTC 22772 / LW9)</name>
    <dbReference type="NCBI Taxonomy" id="1225176"/>
    <lineage>
        <taxon>Bacteria</taxon>
        <taxon>Pseudomonadati</taxon>
        <taxon>Bacteroidota</taxon>
        <taxon>Cytophagia</taxon>
        <taxon>Cytophagales</taxon>
        <taxon>Cyclobacteriaceae</taxon>
        <taxon>Cecembia</taxon>
    </lineage>
</organism>
<dbReference type="AlphaFoldDB" id="K1KY96"/>